<comment type="caution">
    <text evidence="7">Lacks conserved residue(s) required for the propagation of feature annotation.</text>
</comment>
<dbReference type="Gene3D" id="1.10.10.350">
    <property type="match status" value="1"/>
</dbReference>
<comment type="catalytic activity">
    <reaction evidence="7">
        <text>tRNA(Glu) + L-glutamate + ATP = L-glutamyl-tRNA(Glu) + AMP + diphosphate</text>
        <dbReference type="Rhea" id="RHEA:23540"/>
        <dbReference type="Rhea" id="RHEA-COMP:9663"/>
        <dbReference type="Rhea" id="RHEA-COMP:9680"/>
        <dbReference type="ChEBI" id="CHEBI:29985"/>
        <dbReference type="ChEBI" id="CHEBI:30616"/>
        <dbReference type="ChEBI" id="CHEBI:33019"/>
        <dbReference type="ChEBI" id="CHEBI:78442"/>
        <dbReference type="ChEBI" id="CHEBI:78520"/>
        <dbReference type="ChEBI" id="CHEBI:456215"/>
        <dbReference type="EC" id="6.1.1.17"/>
    </reaction>
</comment>
<comment type="similarity">
    <text evidence="1 7">Belongs to the class-I aminoacyl-tRNA synthetase family. Glutamate--tRNA ligase type 1 subfamily.</text>
</comment>
<dbReference type="GO" id="GO:0006424">
    <property type="term" value="P:glutamyl-tRNA aminoacylation"/>
    <property type="evidence" value="ECO:0007669"/>
    <property type="project" value="UniProtKB-UniRule"/>
</dbReference>
<gene>
    <name evidence="7" type="primary">gltX</name>
    <name evidence="10" type="ORF">C7B43_13380</name>
</gene>
<dbReference type="EMBL" id="PXYT01000034">
    <property type="protein sequence ID" value="PSR26610.1"/>
    <property type="molecule type" value="Genomic_DNA"/>
</dbReference>
<organism evidence="10 11">
    <name type="scientific">Sulfobacillus benefaciens</name>
    <dbReference type="NCBI Taxonomy" id="453960"/>
    <lineage>
        <taxon>Bacteria</taxon>
        <taxon>Bacillati</taxon>
        <taxon>Bacillota</taxon>
        <taxon>Clostridia</taxon>
        <taxon>Eubacteriales</taxon>
        <taxon>Clostridiales Family XVII. Incertae Sedis</taxon>
        <taxon>Sulfobacillus</taxon>
    </lineage>
</organism>
<dbReference type="HAMAP" id="MF_00022">
    <property type="entry name" value="Glu_tRNA_synth_type1"/>
    <property type="match status" value="1"/>
</dbReference>
<sequence>MVRVRYAPSPTGTLHIGGARTALFNYLFARHHHGRFILRVEDTDRARLVPGSEEGMIRGLRSLGITWNEGPDVGGDYGPYRVSERIHRHHEAVKQLLDQGSAYRCYCTTEELENEKKRLESLKLPPRYSGKCRLRPPDDPIFQSDKPFVVRMKVPTEGETVVDDLIRGRVVFENRILDDFVIQKSDGNPVYNFAVVLDDHDMAITHVIRGEEHLSNTPKQILIYRALSLPVPEFAHLPMILAPDRTKVSKRHGATSVEEYRAQGILPEALVNYLLLLGWSAPDETEMMTLDQAAEWFDLARVQHTAAIYDYKKLVWMNSQYMRTMSVETLIEYALPFVEARHLDLSHGPDLARTVELVRERAHTLQDLTEALAFFYERPKTFDSQGMAKHFALDATPARLRVLADRLSQLRTWDHDHLARVYDEEAQRQGIKRAALIHPTRLAVTGKTVGPGLFELLEVLGQEETVARLYDVATAIEEERLTPTP</sequence>
<keyword evidence="4 7" id="KW-0067">ATP-binding</keyword>
<dbReference type="EC" id="6.1.1.17" evidence="7"/>
<dbReference type="InterPro" id="IPR008925">
    <property type="entry name" value="aa_tRNA-synth_I_cd-bd_sf"/>
</dbReference>
<dbReference type="InterPro" id="IPR049940">
    <property type="entry name" value="GluQ/Sye"/>
</dbReference>
<dbReference type="InterPro" id="IPR000924">
    <property type="entry name" value="Glu/Gln-tRNA-synth"/>
</dbReference>
<dbReference type="Gene3D" id="3.40.50.620">
    <property type="entry name" value="HUPs"/>
    <property type="match status" value="1"/>
</dbReference>
<feature type="domain" description="Aminoacyl-tRNA synthetase class I anticodon-binding" evidence="9">
    <location>
        <begin position="330"/>
        <end position="470"/>
    </location>
</feature>
<dbReference type="GO" id="GO:0008270">
    <property type="term" value="F:zinc ion binding"/>
    <property type="evidence" value="ECO:0007669"/>
    <property type="project" value="InterPro"/>
</dbReference>
<dbReference type="PANTHER" id="PTHR43311:SF2">
    <property type="entry name" value="GLUTAMATE--TRNA LIGASE, MITOCHONDRIAL-RELATED"/>
    <property type="match status" value="1"/>
</dbReference>
<evidence type="ECO:0000313" key="10">
    <source>
        <dbReference type="EMBL" id="PSR26610.1"/>
    </source>
</evidence>
<name>A0A2T2WWK0_9FIRM</name>
<evidence type="ECO:0000256" key="2">
    <source>
        <dbReference type="ARBA" id="ARBA00022598"/>
    </source>
</evidence>
<dbReference type="NCBIfam" id="TIGR00464">
    <property type="entry name" value="gltX_bact"/>
    <property type="match status" value="1"/>
</dbReference>
<keyword evidence="3 7" id="KW-0547">Nucleotide-binding</keyword>
<dbReference type="GO" id="GO:0005524">
    <property type="term" value="F:ATP binding"/>
    <property type="evidence" value="ECO:0007669"/>
    <property type="project" value="UniProtKB-UniRule"/>
</dbReference>
<comment type="function">
    <text evidence="7">Catalyzes the attachment of glutamate to tRNA(Glu) in a two-step reaction: glutamate is first activated by ATP to form Glu-AMP and then transferred to the acceptor end of tRNA(Glu).</text>
</comment>
<dbReference type="SUPFAM" id="SSF48163">
    <property type="entry name" value="An anticodon-binding domain of class I aminoacyl-tRNA synthetases"/>
    <property type="match status" value="1"/>
</dbReference>
<evidence type="ECO:0000256" key="1">
    <source>
        <dbReference type="ARBA" id="ARBA00007894"/>
    </source>
</evidence>
<dbReference type="GO" id="GO:0005829">
    <property type="term" value="C:cytosol"/>
    <property type="evidence" value="ECO:0007669"/>
    <property type="project" value="TreeGrafter"/>
</dbReference>
<dbReference type="GO" id="GO:0000049">
    <property type="term" value="F:tRNA binding"/>
    <property type="evidence" value="ECO:0007669"/>
    <property type="project" value="InterPro"/>
</dbReference>
<dbReference type="PROSITE" id="PS00178">
    <property type="entry name" value="AA_TRNA_LIGASE_I"/>
    <property type="match status" value="1"/>
</dbReference>
<protein>
    <recommendedName>
        <fullName evidence="7">Glutamate--tRNA ligase</fullName>
        <ecNumber evidence="7">6.1.1.17</ecNumber>
    </recommendedName>
    <alternativeName>
        <fullName evidence="7">Glutamyl-tRNA synthetase</fullName>
        <shortName evidence="7">GluRS</shortName>
    </alternativeName>
</protein>
<dbReference type="InterPro" id="IPR020058">
    <property type="entry name" value="Glu/Gln-tRNA-synth_Ib_cat-dom"/>
</dbReference>
<keyword evidence="6 7" id="KW-0030">Aminoacyl-tRNA synthetase</keyword>
<dbReference type="Proteomes" id="UP000242699">
    <property type="component" value="Unassembled WGS sequence"/>
</dbReference>
<evidence type="ECO:0000259" key="9">
    <source>
        <dbReference type="Pfam" id="PF19269"/>
    </source>
</evidence>
<comment type="caution">
    <text evidence="10">The sequence shown here is derived from an EMBL/GenBank/DDBJ whole genome shotgun (WGS) entry which is preliminary data.</text>
</comment>
<dbReference type="InterPro" id="IPR020751">
    <property type="entry name" value="aa-tRNA-synth_I_codon-bd_sub2"/>
</dbReference>
<reference evidence="10 11" key="1">
    <citation type="journal article" date="2014" name="BMC Genomics">
        <title>Comparison of environmental and isolate Sulfobacillus genomes reveals diverse carbon, sulfur, nitrogen, and hydrogen metabolisms.</title>
        <authorList>
            <person name="Justice N.B."/>
            <person name="Norman A."/>
            <person name="Brown C.T."/>
            <person name="Singh A."/>
            <person name="Thomas B.C."/>
            <person name="Banfield J.F."/>
        </authorList>
    </citation>
    <scope>NUCLEOTIDE SEQUENCE [LARGE SCALE GENOMIC DNA]</scope>
    <source>
        <strain evidence="10">AMDSBA1</strain>
    </source>
</reference>
<proteinExistence type="inferred from homology"/>
<dbReference type="PANTHER" id="PTHR43311">
    <property type="entry name" value="GLUTAMATE--TRNA LIGASE"/>
    <property type="match status" value="1"/>
</dbReference>
<evidence type="ECO:0000313" key="11">
    <source>
        <dbReference type="Proteomes" id="UP000242699"/>
    </source>
</evidence>
<dbReference type="InterPro" id="IPR001412">
    <property type="entry name" value="aa-tRNA-synth_I_CS"/>
</dbReference>
<comment type="subcellular location">
    <subcellularLocation>
        <location evidence="7">Cytoplasm</location>
    </subcellularLocation>
</comment>
<dbReference type="Pfam" id="PF00749">
    <property type="entry name" value="tRNA-synt_1c"/>
    <property type="match status" value="1"/>
</dbReference>
<dbReference type="InterPro" id="IPR045462">
    <property type="entry name" value="aa-tRNA-synth_I_cd-bd"/>
</dbReference>
<dbReference type="InterPro" id="IPR033910">
    <property type="entry name" value="GluRS_core"/>
</dbReference>
<evidence type="ECO:0000259" key="8">
    <source>
        <dbReference type="Pfam" id="PF00749"/>
    </source>
</evidence>
<dbReference type="InterPro" id="IPR004527">
    <property type="entry name" value="Glu-tRNA-ligase_bac/mito"/>
</dbReference>
<evidence type="ECO:0000256" key="6">
    <source>
        <dbReference type="ARBA" id="ARBA00023146"/>
    </source>
</evidence>
<dbReference type="CDD" id="cd00808">
    <property type="entry name" value="GluRS_core"/>
    <property type="match status" value="1"/>
</dbReference>
<feature type="short sequence motif" description="'HIGH' region" evidence="7">
    <location>
        <begin position="8"/>
        <end position="18"/>
    </location>
</feature>
<accession>A0A2T2WWK0</accession>
<evidence type="ECO:0000256" key="3">
    <source>
        <dbReference type="ARBA" id="ARBA00022741"/>
    </source>
</evidence>
<dbReference type="Pfam" id="PF19269">
    <property type="entry name" value="Anticodon_2"/>
    <property type="match status" value="1"/>
</dbReference>
<dbReference type="AlphaFoldDB" id="A0A2T2WWK0"/>
<dbReference type="InterPro" id="IPR014729">
    <property type="entry name" value="Rossmann-like_a/b/a_fold"/>
</dbReference>
<dbReference type="FunFam" id="3.40.50.620:FF:000045">
    <property type="entry name" value="Glutamate--tRNA ligase, mitochondrial"/>
    <property type="match status" value="1"/>
</dbReference>
<feature type="binding site" evidence="7">
    <location>
        <position position="250"/>
    </location>
    <ligand>
        <name>ATP</name>
        <dbReference type="ChEBI" id="CHEBI:30616"/>
    </ligand>
</feature>
<keyword evidence="5 7" id="KW-0648">Protein biosynthesis</keyword>
<keyword evidence="7" id="KW-0963">Cytoplasm</keyword>
<keyword evidence="2 7" id="KW-0436">Ligase</keyword>
<evidence type="ECO:0000256" key="4">
    <source>
        <dbReference type="ARBA" id="ARBA00022840"/>
    </source>
</evidence>
<evidence type="ECO:0000256" key="7">
    <source>
        <dbReference type="HAMAP-Rule" id="MF_00022"/>
    </source>
</evidence>
<feature type="domain" description="Glutamyl/glutaminyl-tRNA synthetase class Ib catalytic" evidence="8">
    <location>
        <begin position="1"/>
        <end position="316"/>
    </location>
</feature>
<dbReference type="SUPFAM" id="SSF52374">
    <property type="entry name" value="Nucleotidylyl transferase"/>
    <property type="match status" value="1"/>
</dbReference>
<dbReference type="GO" id="GO:0004818">
    <property type="term" value="F:glutamate-tRNA ligase activity"/>
    <property type="evidence" value="ECO:0007669"/>
    <property type="project" value="UniProtKB-UniRule"/>
</dbReference>
<dbReference type="PRINTS" id="PR00987">
    <property type="entry name" value="TRNASYNTHGLU"/>
</dbReference>
<evidence type="ECO:0000256" key="5">
    <source>
        <dbReference type="ARBA" id="ARBA00022917"/>
    </source>
</evidence>
<comment type="subunit">
    <text evidence="7">Monomer.</text>
</comment>